<dbReference type="EC" id="1.8.5.1" evidence="3"/>
<dbReference type="Gene3D" id="3.40.30.10">
    <property type="entry name" value="Glutaredoxin"/>
    <property type="match status" value="1"/>
</dbReference>
<comment type="catalytic activity">
    <reaction evidence="3">
        <text>RX + glutathione = an S-substituted glutathione + a halide anion + H(+)</text>
        <dbReference type="Rhea" id="RHEA:16437"/>
        <dbReference type="ChEBI" id="CHEBI:15378"/>
        <dbReference type="ChEBI" id="CHEBI:16042"/>
        <dbReference type="ChEBI" id="CHEBI:17792"/>
        <dbReference type="ChEBI" id="CHEBI:57925"/>
        <dbReference type="ChEBI" id="CHEBI:90779"/>
        <dbReference type="EC" id="2.5.1.18"/>
    </reaction>
</comment>
<dbReference type="Gene3D" id="1.20.1050.10">
    <property type="match status" value="1"/>
</dbReference>
<dbReference type="PROSITE" id="PS50404">
    <property type="entry name" value="GST_NTER"/>
    <property type="match status" value="1"/>
</dbReference>
<keyword evidence="3" id="KW-0808">Transferase</keyword>
<dbReference type="GO" id="GO:0050610">
    <property type="term" value="F:methylarsonate reductase activity"/>
    <property type="evidence" value="ECO:0007669"/>
    <property type="project" value="UniProtKB-UniRule"/>
</dbReference>
<evidence type="ECO:0000259" key="4">
    <source>
        <dbReference type="PROSITE" id="PS50404"/>
    </source>
</evidence>
<evidence type="ECO:0000256" key="3">
    <source>
        <dbReference type="RuleBase" id="RU368071"/>
    </source>
</evidence>
<evidence type="ECO:0000313" key="6">
    <source>
        <dbReference type="EMBL" id="AFO69982.1"/>
    </source>
</evidence>
<dbReference type="GO" id="GO:0045174">
    <property type="term" value="F:glutathione dehydrogenase (ascorbate) activity"/>
    <property type="evidence" value="ECO:0007669"/>
    <property type="project" value="UniProtKB-UniRule"/>
</dbReference>
<comment type="catalytic activity">
    <reaction evidence="3">
        <text>L-dehydroascorbate + 2 glutathione = glutathione disulfide + L-ascorbate</text>
        <dbReference type="Rhea" id="RHEA:24424"/>
        <dbReference type="ChEBI" id="CHEBI:38290"/>
        <dbReference type="ChEBI" id="CHEBI:57925"/>
        <dbReference type="ChEBI" id="CHEBI:58297"/>
        <dbReference type="ChEBI" id="CHEBI:58539"/>
        <dbReference type="EC" id="1.8.5.1"/>
    </reaction>
</comment>
<reference evidence="6" key="1">
    <citation type="submission" date="2012-01" db="EMBL/GenBank/DDBJ databases">
        <authorList>
            <person name="Rhee J.-S."/>
            <person name="Lee J.-S."/>
        </authorList>
    </citation>
    <scope>NUCLEOTIDE SEQUENCE</scope>
</reference>
<dbReference type="InterPro" id="IPR010987">
    <property type="entry name" value="Glutathione-S-Trfase_C-like"/>
</dbReference>
<dbReference type="SUPFAM" id="SSF52833">
    <property type="entry name" value="Thioredoxin-like"/>
    <property type="match status" value="1"/>
</dbReference>
<dbReference type="GO" id="GO:0005737">
    <property type="term" value="C:cytoplasm"/>
    <property type="evidence" value="ECO:0007669"/>
    <property type="project" value="InterPro"/>
</dbReference>
<dbReference type="InterPro" id="IPR036282">
    <property type="entry name" value="Glutathione-S-Trfase_C_sf"/>
</dbReference>
<dbReference type="PROSITE" id="PS50405">
    <property type="entry name" value="GST_CTER"/>
    <property type="match status" value="1"/>
</dbReference>
<dbReference type="InterPro" id="IPR036249">
    <property type="entry name" value="Thioredoxin-like_sf"/>
</dbReference>
<dbReference type="InterPro" id="IPR050983">
    <property type="entry name" value="GST_Omega/HSP26"/>
</dbReference>
<organism evidence="6">
    <name type="scientific">Strongylocentrotus droebachiensis</name>
    <name type="common">Green sea urchin</name>
    <dbReference type="NCBI Taxonomy" id="7671"/>
    <lineage>
        <taxon>Eukaryota</taxon>
        <taxon>Metazoa</taxon>
        <taxon>Echinodermata</taxon>
        <taxon>Eleutherozoa</taxon>
        <taxon>Echinozoa</taxon>
        <taxon>Echinoidea</taxon>
        <taxon>Euechinoidea</taxon>
        <taxon>Echinacea</taxon>
        <taxon>Camarodonta</taxon>
        <taxon>Echinidea</taxon>
        <taxon>Strongylocentrotidae</taxon>
        <taxon>Strongylocentrotus</taxon>
    </lineage>
</organism>
<dbReference type="FunFam" id="1.20.1050.10:FF:000009">
    <property type="entry name" value="Glutathione S-transferase omega-1"/>
    <property type="match status" value="1"/>
</dbReference>
<feature type="domain" description="GST C-terminal" evidence="5">
    <location>
        <begin position="105"/>
        <end position="232"/>
    </location>
</feature>
<comment type="catalytic activity">
    <reaction evidence="3">
        <text>methylarsonate + 2 glutathione + H(+) = methylarsonous acid + glutathione disulfide + H2O</text>
        <dbReference type="Rhea" id="RHEA:15969"/>
        <dbReference type="ChEBI" id="CHEBI:15377"/>
        <dbReference type="ChEBI" id="CHEBI:15378"/>
        <dbReference type="ChEBI" id="CHEBI:17826"/>
        <dbReference type="ChEBI" id="CHEBI:33409"/>
        <dbReference type="ChEBI" id="CHEBI:57925"/>
        <dbReference type="ChEBI" id="CHEBI:58297"/>
        <dbReference type="EC" id="1.20.4.2"/>
    </reaction>
</comment>
<dbReference type="PRINTS" id="PR01625">
    <property type="entry name" value="GSTRNSFRASEO"/>
</dbReference>
<comment type="function">
    <text evidence="3">Exhibits glutathione-dependent thiol transferase activity. Has high dehydroascorbate reductase activity and may contribute to the recycling of ascorbic acid. Participates in the biotransformation of inorganic arsenic and reduces monomethylarsonic acid (MMA).</text>
</comment>
<dbReference type="SFLD" id="SFLDS00019">
    <property type="entry name" value="Glutathione_Transferase_(cytos"/>
    <property type="match status" value="1"/>
</dbReference>
<protein>
    <recommendedName>
        <fullName evidence="3">Glutathione S-transferase omega</fullName>
        <shortName evidence="3">GSTO</shortName>
        <ecNumber evidence="3">1.20.4.2</ecNumber>
        <ecNumber evidence="3">1.8.5.1</ecNumber>
        <ecNumber evidence="3">2.5.1.18</ecNumber>
    </recommendedName>
    <alternativeName>
        <fullName evidence="3">Glutathione-dependent dehydroascorbate reductase</fullName>
    </alternativeName>
    <alternativeName>
        <fullName evidence="3">Monomethylarsonic acid reductase</fullName>
    </alternativeName>
</protein>
<evidence type="ECO:0000256" key="1">
    <source>
        <dbReference type="ARBA" id="ARBA00011067"/>
    </source>
</evidence>
<accession>M1F680</accession>
<dbReference type="SUPFAM" id="SSF47616">
    <property type="entry name" value="GST C-terminal domain-like"/>
    <property type="match status" value="1"/>
</dbReference>
<dbReference type="PANTHER" id="PTHR43968:SF6">
    <property type="entry name" value="GLUTATHIONE S-TRANSFERASE OMEGA"/>
    <property type="match status" value="1"/>
</dbReference>
<dbReference type="InterPro" id="IPR040079">
    <property type="entry name" value="Glutathione_S-Trfase"/>
</dbReference>
<evidence type="ECO:0000256" key="2">
    <source>
        <dbReference type="ARBA" id="ARBA00023002"/>
    </source>
</evidence>
<dbReference type="PANTHER" id="PTHR43968">
    <property type="match status" value="1"/>
</dbReference>
<dbReference type="EMBL" id="JQ406607">
    <property type="protein sequence ID" value="AFO69982.1"/>
    <property type="molecule type" value="mRNA"/>
</dbReference>
<evidence type="ECO:0000259" key="5">
    <source>
        <dbReference type="PROSITE" id="PS50405"/>
    </source>
</evidence>
<name>M1F680_STRDR</name>
<sequence length="244" mass="28115">MPEQSEHHFKTGEALPPLKPGVLRLYSMAFCPFAERTRFVLAAKGIDYELVNVNTFQKPEWYFDKNPDGVVPTLEQDDKLIQESIVTCEYLDELYPDTAPMFPSDPYLRSRDKLFIQRFGKFIAGFYLSGKEKGANEELRSAAIKNVESVEQELKKRGTPFFSGSSPGMVDFSIWPFIYRIPYSRSLGEGGLDSFVLLKQWMDRMRQDKIIAPRIVEDEALIEFSTHYRTPGSRFDEIQTKAIK</sequence>
<keyword evidence="2 3" id="KW-0560">Oxidoreductase</keyword>
<dbReference type="SFLD" id="SFLDG00358">
    <property type="entry name" value="Main_(cytGST)"/>
    <property type="match status" value="1"/>
</dbReference>
<comment type="similarity">
    <text evidence="1 3">Belongs to the GST superfamily. Omega family.</text>
</comment>
<dbReference type="AlphaFoldDB" id="M1F680"/>
<dbReference type="EC" id="2.5.1.18" evidence="3"/>
<proteinExistence type="evidence at transcript level"/>
<feature type="domain" description="GST N-terminal" evidence="4">
    <location>
        <begin position="21"/>
        <end position="99"/>
    </location>
</feature>
<dbReference type="EC" id="1.20.4.2" evidence="3"/>
<dbReference type="GO" id="GO:0006749">
    <property type="term" value="P:glutathione metabolic process"/>
    <property type="evidence" value="ECO:0007669"/>
    <property type="project" value="UniProtKB-UniRule"/>
</dbReference>
<dbReference type="InterPro" id="IPR005442">
    <property type="entry name" value="GST_omega"/>
</dbReference>
<dbReference type="Pfam" id="PF13410">
    <property type="entry name" value="GST_C_2"/>
    <property type="match status" value="1"/>
</dbReference>
<dbReference type="FunFam" id="3.40.30.10:FF:000123">
    <property type="entry name" value="Glutathione transferase o1"/>
    <property type="match status" value="1"/>
</dbReference>
<dbReference type="Pfam" id="PF13417">
    <property type="entry name" value="GST_N_3"/>
    <property type="match status" value="1"/>
</dbReference>
<dbReference type="GO" id="GO:0004364">
    <property type="term" value="F:glutathione transferase activity"/>
    <property type="evidence" value="ECO:0007669"/>
    <property type="project" value="UniProtKB-UniRule"/>
</dbReference>
<dbReference type="InterPro" id="IPR004045">
    <property type="entry name" value="Glutathione_S-Trfase_N"/>
</dbReference>